<dbReference type="InterPro" id="IPR018392">
    <property type="entry name" value="LysM"/>
</dbReference>
<name>A0ABU9KAY3_9BACI</name>
<gene>
    <name evidence="12" type="ORF">AAEO50_10965</name>
</gene>
<dbReference type="PANTHER" id="PTHR11705:SF143">
    <property type="entry name" value="SLL0236 PROTEIN"/>
    <property type="match status" value="1"/>
</dbReference>
<dbReference type="SMART" id="SM00257">
    <property type="entry name" value="LysM"/>
    <property type="match status" value="2"/>
</dbReference>
<dbReference type="InterPro" id="IPR000834">
    <property type="entry name" value="Peptidase_M14"/>
</dbReference>
<comment type="cofactor">
    <cofactor evidence="1">
        <name>Zn(2+)</name>
        <dbReference type="ChEBI" id="CHEBI:29105"/>
    </cofactor>
</comment>
<comment type="similarity">
    <text evidence="2 8">Belongs to the peptidase M14 family.</text>
</comment>
<evidence type="ECO:0000256" key="8">
    <source>
        <dbReference type="PROSITE-ProRule" id="PRU01379"/>
    </source>
</evidence>
<dbReference type="PROSITE" id="PS51782">
    <property type="entry name" value="LYSM"/>
    <property type="match status" value="2"/>
</dbReference>
<feature type="domain" description="LysM" evidence="10">
    <location>
        <begin position="51"/>
        <end position="95"/>
    </location>
</feature>
<keyword evidence="5" id="KW-0378">Hydrolase</keyword>
<feature type="region of interest" description="Disordered" evidence="9">
    <location>
        <begin position="261"/>
        <end position="283"/>
    </location>
</feature>
<protein>
    <submittedName>
        <fullName evidence="12">M14 family metallopeptidase</fullName>
    </submittedName>
</protein>
<sequence>MKITVRNGDTFWYYSQLFYIPIGLIIDSNPSHDPGGLKIGAEVEIPGFIKESYTIKQGDTLWKLAGKRNINVDALLLVNQNINPNTIDIDTTIYLPSRVVTPIVNGKQAYSSEVLEKDLRRLIEIYPFIKLNSIGESVMGKPLYEMKIGNGRKKVHMDASFHANEWITTSILMTFLNDYLLSLTNNLPIRGVQTLPVYSGVTVSIVPMVNPDGVDLVIKGPPKNMKSQLIKLNKGSSDFTGWKANIRGVDLNNQFPAKWEVEKERKEEKTPAPRDFPGDKPLSEPETIAMAELAKEEEFDRLLALHTQGKEFYWGYEGLEPPEAERLAKDFERVSGYQSIRYVDSYAGYKDWYIKEFQKSAFTLELGKGINPLPLSQFDEIYRDTLGIFLVAVYRWY</sequence>
<keyword evidence="13" id="KW-1185">Reference proteome</keyword>
<evidence type="ECO:0000256" key="6">
    <source>
        <dbReference type="ARBA" id="ARBA00022833"/>
    </source>
</evidence>
<dbReference type="InterPro" id="IPR034274">
    <property type="entry name" value="ENP1_M14_CPD"/>
</dbReference>
<dbReference type="RefSeq" id="WP_341983460.1">
    <property type="nucleotide sequence ID" value="NZ_JBBYAF010000019.1"/>
</dbReference>
<evidence type="ECO:0000259" key="11">
    <source>
        <dbReference type="PROSITE" id="PS52035"/>
    </source>
</evidence>
<dbReference type="Proteomes" id="UP001389717">
    <property type="component" value="Unassembled WGS sequence"/>
</dbReference>
<dbReference type="Pfam" id="PF01476">
    <property type="entry name" value="LysM"/>
    <property type="match status" value="2"/>
</dbReference>
<dbReference type="SUPFAM" id="SSF54106">
    <property type="entry name" value="LysM domain"/>
    <property type="match status" value="1"/>
</dbReference>
<accession>A0ABU9KAY3</accession>
<evidence type="ECO:0000256" key="5">
    <source>
        <dbReference type="ARBA" id="ARBA00022801"/>
    </source>
</evidence>
<feature type="domain" description="LysM" evidence="10">
    <location>
        <begin position="1"/>
        <end position="45"/>
    </location>
</feature>
<keyword evidence="4" id="KW-0479">Metal-binding</keyword>
<organism evidence="12 13">
    <name type="scientific">Rossellomorea oryzaecorticis</name>
    <dbReference type="NCBI Taxonomy" id="1396505"/>
    <lineage>
        <taxon>Bacteria</taxon>
        <taxon>Bacillati</taxon>
        <taxon>Bacillota</taxon>
        <taxon>Bacilli</taxon>
        <taxon>Bacillales</taxon>
        <taxon>Bacillaceae</taxon>
        <taxon>Rossellomorea</taxon>
    </lineage>
</organism>
<dbReference type="CDD" id="cd06229">
    <property type="entry name" value="M14_Endopeptidase_I"/>
    <property type="match status" value="1"/>
</dbReference>
<comment type="caution">
    <text evidence="12">The sequence shown here is derived from an EMBL/GenBank/DDBJ whole genome shotgun (WGS) entry which is preliminary data.</text>
</comment>
<evidence type="ECO:0000256" key="3">
    <source>
        <dbReference type="ARBA" id="ARBA00022670"/>
    </source>
</evidence>
<evidence type="ECO:0000256" key="1">
    <source>
        <dbReference type="ARBA" id="ARBA00001947"/>
    </source>
</evidence>
<dbReference type="Gene3D" id="3.40.630.10">
    <property type="entry name" value="Zn peptidases"/>
    <property type="match status" value="1"/>
</dbReference>
<dbReference type="Gene3D" id="3.10.350.10">
    <property type="entry name" value="LysM domain"/>
    <property type="match status" value="1"/>
</dbReference>
<dbReference type="PRINTS" id="PR00765">
    <property type="entry name" value="CRBOXYPTASEA"/>
</dbReference>
<evidence type="ECO:0000256" key="2">
    <source>
        <dbReference type="ARBA" id="ARBA00005988"/>
    </source>
</evidence>
<keyword evidence="6" id="KW-0862">Zinc</keyword>
<dbReference type="SMART" id="SM00631">
    <property type="entry name" value="Zn_pept"/>
    <property type="match status" value="1"/>
</dbReference>
<dbReference type="CDD" id="cd00118">
    <property type="entry name" value="LysM"/>
    <property type="match status" value="2"/>
</dbReference>
<dbReference type="InterPro" id="IPR036779">
    <property type="entry name" value="LysM_dom_sf"/>
</dbReference>
<dbReference type="PROSITE" id="PS52035">
    <property type="entry name" value="PEPTIDASE_M14"/>
    <property type="match status" value="1"/>
</dbReference>
<keyword evidence="7" id="KW-0482">Metalloprotease</keyword>
<evidence type="ECO:0000313" key="12">
    <source>
        <dbReference type="EMBL" id="MEL3972803.1"/>
    </source>
</evidence>
<dbReference type="EMBL" id="JBBYAF010000019">
    <property type="protein sequence ID" value="MEL3972803.1"/>
    <property type="molecule type" value="Genomic_DNA"/>
</dbReference>
<dbReference type="InterPro" id="IPR057246">
    <property type="entry name" value="CARBOXYPEPT_ZN_1"/>
</dbReference>
<proteinExistence type="inferred from homology"/>
<dbReference type="SUPFAM" id="SSF53187">
    <property type="entry name" value="Zn-dependent exopeptidases"/>
    <property type="match status" value="1"/>
</dbReference>
<dbReference type="PANTHER" id="PTHR11705">
    <property type="entry name" value="PROTEASE FAMILY M14 CARBOXYPEPTIDASE A,B"/>
    <property type="match status" value="1"/>
</dbReference>
<evidence type="ECO:0000313" key="13">
    <source>
        <dbReference type="Proteomes" id="UP001389717"/>
    </source>
</evidence>
<feature type="domain" description="Peptidase M14" evidence="11">
    <location>
        <begin position="108"/>
        <end position="393"/>
    </location>
</feature>
<evidence type="ECO:0000256" key="7">
    <source>
        <dbReference type="ARBA" id="ARBA00023049"/>
    </source>
</evidence>
<reference evidence="12 13" key="1">
    <citation type="submission" date="2024-04" db="EMBL/GenBank/DDBJ databases">
        <title>Bacillus oryzaecorticis sp. nov., a moderately halophilic bacterium isolated from rice husks.</title>
        <authorList>
            <person name="Zhu H.-S."/>
        </authorList>
    </citation>
    <scope>NUCLEOTIDE SEQUENCE [LARGE SCALE GENOMIC DNA]</scope>
    <source>
        <strain evidence="12 13">ZC255</strain>
    </source>
</reference>
<keyword evidence="3" id="KW-0645">Protease</keyword>
<dbReference type="Pfam" id="PF00246">
    <property type="entry name" value="Peptidase_M14"/>
    <property type="match status" value="1"/>
</dbReference>
<evidence type="ECO:0000256" key="4">
    <source>
        <dbReference type="ARBA" id="ARBA00022723"/>
    </source>
</evidence>
<evidence type="ECO:0000256" key="9">
    <source>
        <dbReference type="SAM" id="MobiDB-lite"/>
    </source>
</evidence>
<evidence type="ECO:0000259" key="10">
    <source>
        <dbReference type="PROSITE" id="PS51782"/>
    </source>
</evidence>
<feature type="active site" description="Proton donor/acceptor" evidence="8">
    <location>
        <position position="365"/>
    </location>
</feature>
<dbReference type="PROSITE" id="PS00132">
    <property type="entry name" value="CARBOXYPEPT_ZN_1"/>
    <property type="match status" value="1"/>
</dbReference>